<dbReference type="EMBL" id="BMNZ01000004">
    <property type="protein sequence ID" value="GGM95113.1"/>
    <property type="molecule type" value="Genomic_DNA"/>
</dbReference>
<evidence type="ECO:0000313" key="7">
    <source>
        <dbReference type="Proteomes" id="UP000623461"/>
    </source>
</evidence>
<evidence type="ECO:0000259" key="5">
    <source>
        <dbReference type="PROSITE" id="PS50977"/>
    </source>
</evidence>
<gene>
    <name evidence="6" type="ORF">GCM10009721_21780</name>
</gene>
<dbReference type="PROSITE" id="PS50977">
    <property type="entry name" value="HTH_TETR_2"/>
    <property type="match status" value="1"/>
</dbReference>
<feature type="domain" description="HTH tetR-type" evidence="5">
    <location>
        <begin position="25"/>
        <end position="85"/>
    </location>
</feature>
<name>A0ABQ2HZ84_9MICO</name>
<comment type="caution">
    <text evidence="6">The sequence shown here is derived from an EMBL/GenBank/DDBJ whole genome shotgun (WGS) entry which is preliminary data.</text>
</comment>
<protein>
    <submittedName>
        <fullName evidence="6">TetR family transcriptional regulator</fullName>
    </submittedName>
</protein>
<keyword evidence="1" id="KW-0805">Transcription regulation</keyword>
<dbReference type="InterPro" id="IPR050109">
    <property type="entry name" value="HTH-type_TetR-like_transc_reg"/>
</dbReference>
<dbReference type="Pfam" id="PF00440">
    <property type="entry name" value="TetR_N"/>
    <property type="match status" value="1"/>
</dbReference>
<dbReference type="PANTHER" id="PTHR30055">
    <property type="entry name" value="HTH-TYPE TRANSCRIPTIONAL REGULATOR RUTR"/>
    <property type="match status" value="1"/>
</dbReference>
<reference evidence="7" key="1">
    <citation type="journal article" date="2019" name="Int. J. Syst. Evol. Microbiol.">
        <title>The Global Catalogue of Microorganisms (GCM) 10K type strain sequencing project: providing services to taxonomists for standard genome sequencing and annotation.</title>
        <authorList>
            <consortium name="The Broad Institute Genomics Platform"/>
            <consortium name="The Broad Institute Genome Sequencing Center for Infectious Disease"/>
            <person name="Wu L."/>
            <person name="Ma J."/>
        </authorList>
    </citation>
    <scope>NUCLEOTIDE SEQUENCE [LARGE SCALE GENOMIC DNA]</scope>
    <source>
        <strain evidence="7">JCM 1365</strain>
    </source>
</reference>
<dbReference type="Gene3D" id="1.10.10.60">
    <property type="entry name" value="Homeodomain-like"/>
    <property type="match status" value="1"/>
</dbReference>
<dbReference type="SUPFAM" id="SSF48498">
    <property type="entry name" value="Tetracyclin repressor-like, C-terminal domain"/>
    <property type="match status" value="1"/>
</dbReference>
<accession>A0ABQ2HZ84</accession>
<dbReference type="Gene3D" id="1.10.357.10">
    <property type="entry name" value="Tetracycline Repressor, domain 2"/>
    <property type="match status" value="1"/>
</dbReference>
<dbReference type="InterPro" id="IPR004111">
    <property type="entry name" value="Repressor_TetR_C"/>
</dbReference>
<dbReference type="Proteomes" id="UP000623461">
    <property type="component" value="Unassembled WGS sequence"/>
</dbReference>
<dbReference type="RefSeq" id="WP_052358397.1">
    <property type="nucleotide sequence ID" value="NZ_BMNZ01000004.1"/>
</dbReference>
<dbReference type="InterPro" id="IPR009057">
    <property type="entry name" value="Homeodomain-like_sf"/>
</dbReference>
<feature type="DNA-binding region" description="H-T-H motif" evidence="4">
    <location>
        <begin position="48"/>
        <end position="67"/>
    </location>
</feature>
<proteinExistence type="predicted"/>
<evidence type="ECO:0000256" key="1">
    <source>
        <dbReference type="ARBA" id="ARBA00023015"/>
    </source>
</evidence>
<sequence>MAHLPRYLQLLWGREPEGRRGPKPGRSIAEIGAAAVAIADAEGLDAISMKSVANAVGFTTMSLYRYVDSKDELSAVMVDVAYGPADLSYAPGQGWRERITRWAREISARRMAHPWTTEVRLASPPLTPNTIGWMESGLEALEDTPLTSQQRLSTLLAVDGWGQNHVRQTVQMGLTGPVDPDSPQGAYLELVGELVDAAAFPRLATAGPEALGDDDDAFFDEEFDHGLGLLLDGIEALIARSNSERVKGSGRH</sequence>
<dbReference type="Pfam" id="PF02909">
    <property type="entry name" value="TetR_C_1"/>
    <property type="match status" value="1"/>
</dbReference>
<dbReference type="InterPro" id="IPR036271">
    <property type="entry name" value="Tet_transcr_reg_TetR-rel_C_sf"/>
</dbReference>
<keyword evidence="2 4" id="KW-0238">DNA-binding</keyword>
<evidence type="ECO:0000256" key="4">
    <source>
        <dbReference type="PROSITE-ProRule" id="PRU00335"/>
    </source>
</evidence>
<keyword evidence="7" id="KW-1185">Reference proteome</keyword>
<dbReference type="PANTHER" id="PTHR30055:SF151">
    <property type="entry name" value="TRANSCRIPTIONAL REGULATORY PROTEIN"/>
    <property type="match status" value="1"/>
</dbReference>
<organism evidence="6 7">
    <name type="scientific">Terrabacter tumescens</name>
    <dbReference type="NCBI Taxonomy" id="60443"/>
    <lineage>
        <taxon>Bacteria</taxon>
        <taxon>Bacillati</taxon>
        <taxon>Actinomycetota</taxon>
        <taxon>Actinomycetes</taxon>
        <taxon>Micrococcales</taxon>
        <taxon>Intrasporangiaceae</taxon>
        <taxon>Terrabacter</taxon>
    </lineage>
</organism>
<dbReference type="SUPFAM" id="SSF46689">
    <property type="entry name" value="Homeodomain-like"/>
    <property type="match status" value="1"/>
</dbReference>
<evidence type="ECO:0000256" key="3">
    <source>
        <dbReference type="ARBA" id="ARBA00023163"/>
    </source>
</evidence>
<keyword evidence="3" id="KW-0804">Transcription</keyword>
<dbReference type="InterPro" id="IPR001647">
    <property type="entry name" value="HTH_TetR"/>
</dbReference>
<evidence type="ECO:0000256" key="2">
    <source>
        <dbReference type="ARBA" id="ARBA00023125"/>
    </source>
</evidence>
<evidence type="ECO:0000313" key="6">
    <source>
        <dbReference type="EMBL" id="GGM95113.1"/>
    </source>
</evidence>